<dbReference type="Proteomes" id="UP001447188">
    <property type="component" value="Unassembled WGS sequence"/>
</dbReference>
<feature type="signal peptide" evidence="8">
    <location>
        <begin position="1"/>
        <end position="22"/>
    </location>
</feature>
<dbReference type="InterPro" id="IPR029058">
    <property type="entry name" value="AB_hydrolase_fold"/>
</dbReference>
<evidence type="ECO:0000256" key="6">
    <source>
        <dbReference type="ARBA" id="ARBA00023157"/>
    </source>
</evidence>
<keyword evidence="3" id="KW-0719">Serine esterase</keyword>
<comment type="caution">
    <text evidence="9">The sequence shown here is derived from an EMBL/GenBank/DDBJ whole genome shotgun (WGS) entry which is preliminary data.</text>
</comment>
<protein>
    <recommendedName>
        <fullName evidence="2">cutinase</fullName>
        <ecNumber evidence="2">3.1.1.74</ecNumber>
    </recommendedName>
</protein>
<keyword evidence="6" id="KW-1015">Disulfide bond</keyword>
<evidence type="ECO:0000256" key="8">
    <source>
        <dbReference type="SAM" id="SignalP"/>
    </source>
</evidence>
<comment type="similarity">
    <text evidence="1">Belongs to the cutinase family.</text>
</comment>
<sequence length="248" mass="25740">MIFPSTVAVFASLLLAPSFVLASPRAQSASASASVPDTTPKPSPAEALETAFRNLRASKESSLAAVVTTRNELIDGGCAPIIVLFARGTTEPGNVGDDVGPQFFDQLSLLRPGKVIVQGTNDYPASIWDYLLGGSDTAAVSMASQVVRAAAQCKTSKIVLSGFSQGGQVVHKAADLIPASLYPLIGAIVIFGDPDLGERFPGSLNANLKSFCHFGDLICEAGLPIPLPPHATYEDDAPEAAAFVASRL</sequence>
<feature type="chain" id="PRO_5046031622" description="cutinase" evidence="8">
    <location>
        <begin position="23"/>
        <end position="248"/>
    </location>
</feature>
<evidence type="ECO:0000256" key="4">
    <source>
        <dbReference type="ARBA" id="ARBA00022729"/>
    </source>
</evidence>
<evidence type="ECO:0000313" key="10">
    <source>
        <dbReference type="Proteomes" id="UP001447188"/>
    </source>
</evidence>
<name>A0ABR3GWV4_9PEZI</name>
<comment type="catalytic activity">
    <reaction evidence="7">
        <text>cutin + H2O = cutin monomers.</text>
        <dbReference type="EC" id="3.1.1.74"/>
    </reaction>
</comment>
<evidence type="ECO:0000256" key="3">
    <source>
        <dbReference type="ARBA" id="ARBA00022487"/>
    </source>
</evidence>
<dbReference type="PANTHER" id="PTHR48250">
    <property type="entry name" value="CUTINASE 2-RELATED"/>
    <property type="match status" value="1"/>
</dbReference>
<evidence type="ECO:0000256" key="2">
    <source>
        <dbReference type="ARBA" id="ARBA00013095"/>
    </source>
</evidence>
<reference evidence="9 10" key="1">
    <citation type="submission" date="2024-02" db="EMBL/GenBank/DDBJ databases">
        <title>Discinaceae phylogenomics.</title>
        <authorList>
            <person name="Dirks A.C."/>
            <person name="James T.Y."/>
        </authorList>
    </citation>
    <scope>NUCLEOTIDE SEQUENCE [LARGE SCALE GENOMIC DNA]</scope>
    <source>
        <strain evidence="9 10">ACD0624</strain>
    </source>
</reference>
<organism evidence="9 10">
    <name type="scientific">Discina gigas</name>
    <dbReference type="NCBI Taxonomy" id="1032678"/>
    <lineage>
        <taxon>Eukaryota</taxon>
        <taxon>Fungi</taxon>
        <taxon>Dikarya</taxon>
        <taxon>Ascomycota</taxon>
        <taxon>Pezizomycotina</taxon>
        <taxon>Pezizomycetes</taxon>
        <taxon>Pezizales</taxon>
        <taxon>Discinaceae</taxon>
        <taxon>Discina</taxon>
    </lineage>
</organism>
<evidence type="ECO:0000256" key="1">
    <source>
        <dbReference type="ARBA" id="ARBA00007534"/>
    </source>
</evidence>
<dbReference type="PRINTS" id="PR00129">
    <property type="entry name" value="CUTINASE"/>
</dbReference>
<dbReference type="InterPro" id="IPR011150">
    <property type="entry name" value="Cutinase_monf"/>
</dbReference>
<proteinExistence type="inferred from homology"/>
<dbReference type="Gene3D" id="3.40.50.1820">
    <property type="entry name" value="alpha/beta hydrolase"/>
    <property type="match status" value="1"/>
</dbReference>
<dbReference type="Pfam" id="PF01083">
    <property type="entry name" value="Cutinase"/>
    <property type="match status" value="1"/>
</dbReference>
<dbReference type="EC" id="3.1.1.74" evidence="2"/>
<keyword evidence="4 8" id="KW-0732">Signal</keyword>
<keyword evidence="10" id="KW-1185">Reference proteome</keyword>
<gene>
    <name evidence="9" type="ORF">Q9L58_000550</name>
</gene>
<dbReference type="EMBL" id="JBBBZM010000004">
    <property type="protein sequence ID" value="KAL0640270.1"/>
    <property type="molecule type" value="Genomic_DNA"/>
</dbReference>
<evidence type="ECO:0000256" key="5">
    <source>
        <dbReference type="ARBA" id="ARBA00022801"/>
    </source>
</evidence>
<evidence type="ECO:0000313" key="9">
    <source>
        <dbReference type="EMBL" id="KAL0640270.1"/>
    </source>
</evidence>
<accession>A0ABR3GWV4</accession>
<dbReference type="InterPro" id="IPR000675">
    <property type="entry name" value="Cutinase/axe"/>
</dbReference>
<keyword evidence="5" id="KW-0378">Hydrolase</keyword>
<dbReference type="PANTHER" id="PTHR48250:SF2">
    <property type="entry name" value="CUTINASE"/>
    <property type="match status" value="1"/>
</dbReference>
<dbReference type="SMART" id="SM01110">
    <property type="entry name" value="Cutinase"/>
    <property type="match status" value="1"/>
</dbReference>
<evidence type="ECO:0000256" key="7">
    <source>
        <dbReference type="ARBA" id="ARBA00034045"/>
    </source>
</evidence>
<dbReference type="SUPFAM" id="SSF53474">
    <property type="entry name" value="alpha/beta-Hydrolases"/>
    <property type="match status" value="1"/>
</dbReference>